<reference evidence="4" key="1">
    <citation type="submission" date="2020-09" db="EMBL/GenBank/DDBJ databases">
        <authorList>
            <person name="Kikuchi T."/>
        </authorList>
    </citation>
    <scope>NUCLEOTIDE SEQUENCE</scope>
    <source>
        <strain evidence="4">SH1</strain>
    </source>
</reference>
<keyword evidence="2" id="KW-0732">Signal</keyword>
<sequence length="538" mass="59270">MRLKHDYQFTVLWVRCCLILALFQPVFCSPLLPNTSARLPEVVYPKKSQSNNLWTNAAVQNGVSKGKSTNNSAKNSGNTSYGMPVGPVHKARRKTYAQKQYISTKEARIVLAPLEGEKVYTLEKYVVVSSEQPERQESTKRPKGPKAAVAAVKTKANVQELVALKRTTMSEYATSTTDKPSLVIGEVRRPVSAESEEKQPKNLAPPAYGSNVHLVSHDTSNSAEIKYPAKSWQLPPALLAARLKKSGLDTARELNSVEDENLEEALELFSKANDKHNHLMSMGPRSKNISMVDVLQKAFGETKPKPQMTFVDRQKFRATFATHKSEAQQIIPLPPAPFGDETDMDLIQESLRRQGQLPIQPVPIQTNPSIAVPGPLSALTSPLSPLLSAFAPVPPAPYNQNVQISPVVSGATTSSGLDPNHKLDLCCRKQGVNAVCQAMCNFDTFTDRSLVTAVISNQCPGPQLGQAFDCASSKVDHTDCCTRNNVHLHNAGQCMPFCRTHEPTPPNVFTYVACLQVFDTIKNCYREYQYQHPNIFGD</sequence>
<feature type="region of interest" description="Disordered" evidence="1">
    <location>
        <begin position="189"/>
        <end position="209"/>
    </location>
</feature>
<comment type="caution">
    <text evidence="4">The sequence shown here is derived from an EMBL/GenBank/DDBJ whole genome shotgun (WGS) entry which is preliminary data.</text>
</comment>
<evidence type="ECO:0000313" key="4">
    <source>
        <dbReference type="EMBL" id="CAD5209993.1"/>
    </source>
</evidence>
<evidence type="ECO:0000256" key="1">
    <source>
        <dbReference type="SAM" id="MobiDB-lite"/>
    </source>
</evidence>
<dbReference type="Pfam" id="PF01682">
    <property type="entry name" value="DB"/>
    <property type="match status" value="1"/>
</dbReference>
<keyword evidence="5" id="KW-1185">Reference proteome</keyword>
<accession>A0A811K2U0</accession>
<feature type="domain" description="Domain of unknown function DB" evidence="3">
    <location>
        <begin position="426"/>
        <end position="525"/>
    </location>
</feature>
<dbReference type="Proteomes" id="UP000614601">
    <property type="component" value="Unassembled WGS sequence"/>
</dbReference>
<dbReference type="OrthoDB" id="5798149at2759"/>
<feature type="signal peptide" evidence="2">
    <location>
        <begin position="1"/>
        <end position="28"/>
    </location>
</feature>
<evidence type="ECO:0000256" key="2">
    <source>
        <dbReference type="SAM" id="SignalP"/>
    </source>
</evidence>
<dbReference type="AlphaFoldDB" id="A0A811K2U0"/>
<dbReference type="PANTHER" id="PTHR46705">
    <property type="entry name" value="PROTEIN CBG09805"/>
    <property type="match status" value="1"/>
</dbReference>
<evidence type="ECO:0000259" key="3">
    <source>
        <dbReference type="Pfam" id="PF01682"/>
    </source>
</evidence>
<protein>
    <recommendedName>
        <fullName evidence="3">Domain of unknown function DB domain-containing protein</fullName>
    </recommendedName>
</protein>
<dbReference type="EMBL" id="CAJFDH010000002">
    <property type="protein sequence ID" value="CAD5209993.1"/>
    <property type="molecule type" value="Genomic_DNA"/>
</dbReference>
<dbReference type="EMBL" id="CAJFCW020000002">
    <property type="protein sequence ID" value="CAG9090516.1"/>
    <property type="molecule type" value="Genomic_DNA"/>
</dbReference>
<gene>
    <name evidence="4" type="ORF">BOKJ2_LOCUS2965</name>
</gene>
<name>A0A811K2U0_9BILA</name>
<dbReference type="Proteomes" id="UP000783686">
    <property type="component" value="Unassembled WGS sequence"/>
</dbReference>
<organism evidence="4 5">
    <name type="scientific">Bursaphelenchus okinawaensis</name>
    <dbReference type="NCBI Taxonomy" id="465554"/>
    <lineage>
        <taxon>Eukaryota</taxon>
        <taxon>Metazoa</taxon>
        <taxon>Ecdysozoa</taxon>
        <taxon>Nematoda</taxon>
        <taxon>Chromadorea</taxon>
        <taxon>Rhabditida</taxon>
        <taxon>Tylenchina</taxon>
        <taxon>Tylenchomorpha</taxon>
        <taxon>Aphelenchoidea</taxon>
        <taxon>Aphelenchoididae</taxon>
        <taxon>Bursaphelenchus</taxon>
    </lineage>
</organism>
<feature type="compositionally biased region" description="Polar residues" evidence="1">
    <location>
        <begin position="64"/>
        <end position="81"/>
    </location>
</feature>
<feature type="region of interest" description="Disordered" evidence="1">
    <location>
        <begin position="64"/>
        <end position="86"/>
    </location>
</feature>
<feature type="chain" id="PRO_5035594647" description="Domain of unknown function DB domain-containing protein" evidence="2">
    <location>
        <begin position="29"/>
        <end position="538"/>
    </location>
</feature>
<evidence type="ECO:0000313" key="5">
    <source>
        <dbReference type="Proteomes" id="UP000614601"/>
    </source>
</evidence>
<proteinExistence type="predicted"/>
<dbReference type="InterPro" id="IPR002602">
    <property type="entry name" value="DB"/>
</dbReference>
<dbReference type="PANTHER" id="PTHR46705:SF10">
    <property type="entry name" value="DOMAIN OF UNKNOWN FUNCTION DB DOMAIN-CONTAINING PROTEIN"/>
    <property type="match status" value="1"/>
</dbReference>
<feature type="compositionally biased region" description="Basic and acidic residues" evidence="1">
    <location>
        <begin position="189"/>
        <end position="200"/>
    </location>
</feature>